<evidence type="ECO:0000256" key="3">
    <source>
        <dbReference type="ARBA" id="ARBA00022576"/>
    </source>
</evidence>
<dbReference type="RefSeq" id="WP_094017495.1">
    <property type="nucleotide sequence ID" value="NZ_NMQW01000039.1"/>
</dbReference>
<dbReference type="OrthoDB" id="9802601at2"/>
<dbReference type="Gene3D" id="3.40.640.10">
    <property type="entry name" value="Type I PLP-dependent aspartate aminotransferase-like (Major domain)"/>
    <property type="match status" value="1"/>
</dbReference>
<comment type="caution">
    <text evidence="9">The sequence shown here is derived from an EMBL/GenBank/DDBJ whole genome shotgun (WGS) entry which is preliminary data.</text>
</comment>
<dbReference type="PANTHER" id="PTHR46577:SF2">
    <property type="entry name" value="TRANSCRIPTIONAL REGULATORY PROTEIN"/>
    <property type="match status" value="1"/>
</dbReference>
<dbReference type="FunFam" id="3.40.640.10:FF:000114">
    <property type="entry name" value="Transcriptional regulator, GntR family"/>
    <property type="match status" value="1"/>
</dbReference>
<dbReference type="SUPFAM" id="SSF53383">
    <property type="entry name" value="PLP-dependent transferases"/>
    <property type="match status" value="1"/>
</dbReference>
<organism evidence="9 10">
    <name type="scientific">Paenibacillus rigui</name>
    <dbReference type="NCBI Taxonomy" id="554312"/>
    <lineage>
        <taxon>Bacteria</taxon>
        <taxon>Bacillati</taxon>
        <taxon>Bacillota</taxon>
        <taxon>Bacilli</taxon>
        <taxon>Bacillales</taxon>
        <taxon>Paenibacillaceae</taxon>
        <taxon>Paenibacillus</taxon>
    </lineage>
</organism>
<dbReference type="InterPro" id="IPR051446">
    <property type="entry name" value="HTH_trans_reg/aminotransferase"/>
</dbReference>
<dbReference type="EMBL" id="NMQW01000039">
    <property type="protein sequence ID" value="OXM83738.1"/>
    <property type="molecule type" value="Genomic_DNA"/>
</dbReference>
<dbReference type="InterPro" id="IPR015424">
    <property type="entry name" value="PyrdxlP-dep_Trfase"/>
</dbReference>
<keyword evidence="5" id="KW-0805">Transcription regulation</keyword>
<keyword evidence="10" id="KW-1185">Reference proteome</keyword>
<dbReference type="Proteomes" id="UP000215509">
    <property type="component" value="Unassembled WGS sequence"/>
</dbReference>
<feature type="domain" description="HTH gntR-type" evidence="8">
    <location>
        <begin position="1"/>
        <end position="69"/>
    </location>
</feature>
<evidence type="ECO:0000259" key="8">
    <source>
        <dbReference type="PROSITE" id="PS50949"/>
    </source>
</evidence>
<name>A0A229UJW2_9BACL</name>
<accession>A0A229UJW2</accession>
<dbReference type="SUPFAM" id="SSF46785">
    <property type="entry name" value="Winged helix' DNA-binding domain"/>
    <property type="match status" value="1"/>
</dbReference>
<dbReference type="InterPro" id="IPR015421">
    <property type="entry name" value="PyrdxlP-dep_Trfase_major"/>
</dbReference>
<comment type="similarity">
    <text evidence="2">In the C-terminal section; belongs to the class-I pyridoxal-phosphate-dependent aminotransferase family.</text>
</comment>
<dbReference type="CDD" id="cd00609">
    <property type="entry name" value="AAT_like"/>
    <property type="match status" value="1"/>
</dbReference>
<evidence type="ECO:0000256" key="1">
    <source>
        <dbReference type="ARBA" id="ARBA00001933"/>
    </source>
</evidence>
<proteinExistence type="inferred from homology"/>
<dbReference type="Gene3D" id="1.10.10.10">
    <property type="entry name" value="Winged helix-like DNA-binding domain superfamily/Winged helix DNA-binding domain"/>
    <property type="match status" value="1"/>
</dbReference>
<dbReference type="PANTHER" id="PTHR46577">
    <property type="entry name" value="HTH-TYPE TRANSCRIPTIONAL REGULATORY PROTEIN GABR"/>
    <property type="match status" value="1"/>
</dbReference>
<dbReference type="GO" id="GO:0003677">
    <property type="term" value="F:DNA binding"/>
    <property type="evidence" value="ECO:0007669"/>
    <property type="project" value="UniProtKB-KW"/>
</dbReference>
<dbReference type="InterPro" id="IPR000524">
    <property type="entry name" value="Tscrpt_reg_HTH_GntR"/>
</dbReference>
<keyword evidence="7" id="KW-0804">Transcription</keyword>
<dbReference type="SMART" id="SM00345">
    <property type="entry name" value="HTH_GNTR"/>
    <property type="match status" value="1"/>
</dbReference>
<reference evidence="9 10" key="1">
    <citation type="submission" date="2017-07" db="EMBL/GenBank/DDBJ databases">
        <title>Genome sequencing and assembly of Paenibacillus rigui.</title>
        <authorList>
            <person name="Mayilraj S."/>
        </authorList>
    </citation>
    <scope>NUCLEOTIDE SEQUENCE [LARGE SCALE GENOMIC DNA]</scope>
    <source>
        <strain evidence="9 10">JCM 16352</strain>
    </source>
</reference>
<evidence type="ECO:0000256" key="7">
    <source>
        <dbReference type="ARBA" id="ARBA00023163"/>
    </source>
</evidence>
<evidence type="ECO:0000256" key="6">
    <source>
        <dbReference type="ARBA" id="ARBA00023125"/>
    </source>
</evidence>
<dbReference type="PROSITE" id="PS50949">
    <property type="entry name" value="HTH_GNTR"/>
    <property type="match status" value="1"/>
</dbReference>
<comment type="cofactor">
    <cofactor evidence="1">
        <name>pyridoxal 5'-phosphate</name>
        <dbReference type="ChEBI" id="CHEBI:597326"/>
    </cofactor>
</comment>
<evidence type="ECO:0000256" key="5">
    <source>
        <dbReference type="ARBA" id="ARBA00023015"/>
    </source>
</evidence>
<evidence type="ECO:0000313" key="10">
    <source>
        <dbReference type="Proteomes" id="UP000215509"/>
    </source>
</evidence>
<dbReference type="AlphaFoldDB" id="A0A229UJW2"/>
<dbReference type="InterPro" id="IPR004839">
    <property type="entry name" value="Aminotransferase_I/II_large"/>
</dbReference>
<keyword evidence="4" id="KW-0663">Pyridoxal phosphate</keyword>
<protein>
    <submittedName>
        <fullName evidence="9">GntR family transcriptional regulator</fullName>
    </submittedName>
</protein>
<keyword evidence="3" id="KW-0032">Aminotransferase</keyword>
<dbReference type="GO" id="GO:0030170">
    <property type="term" value="F:pyridoxal phosphate binding"/>
    <property type="evidence" value="ECO:0007669"/>
    <property type="project" value="InterPro"/>
</dbReference>
<keyword evidence="6" id="KW-0238">DNA-binding</keyword>
<sequence>MHKYLHVLTDLEAAIESPPYRDGSKLPSVRSLTAQYGCSKSTILRALDELERQHLIYSIPKSGYYVVKKSAAPKQRAEAFLDFVTSAPDPDIFPYLDFQHCINKAIDTYKEELFVYGTPKGLPSLIQEVQKHLADDQVFADTRSIFIVSGVQQALSLLSTMPFPNGKTRILVEQPSYHLFIEQLETHGLPCIGIERTAKGIDLEELERIFRTGKIKLFYTMPRFHSPLGCSYTREQKKNIAALCRAYDVYAVEDDYLADFEQDPKVDPLYAYDDSFSHVIYLKSYSKIMFPGLRIGIAVIPDALSETFHKHKKLVDIDSSMLSQGALEIYLKSGMFERHKQKISASYARRGRILHEAVQEQALLSGGLFRNDPDATRRLGVHTHMLLDAKVPVSRVIRQLKKLSIAVEPADKHYLTDFPKKASILKLNVSHVQEGAIAEGIARLADTIRRAVR</sequence>
<dbReference type="Pfam" id="PF00392">
    <property type="entry name" value="GntR"/>
    <property type="match status" value="1"/>
</dbReference>
<dbReference type="InterPro" id="IPR036388">
    <property type="entry name" value="WH-like_DNA-bd_sf"/>
</dbReference>
<dbReference type="GO" id="GO:0003700">
    <property type="term" value="F:DNA-binding transcription factor activity"/>
    <property type="evidence" value="ECO:0007669"/>
    <property type="project" value="InterPro"/>
</dbReference>
<dbReference type="InterPro" id="IPR036390">
    <property type="entry name" value="WH_DNA-bd_sf"/>
</dbReference>
<evidence type="ECO:0000313" key="9">
    <source>
        <dbReference type="EMBL" id="OXM83738.1"/>
    </source>
</evidence>
<dbReference type="GO" id="GO:0008483">
    <property type="term" value="F:transaminase activity"/>
    <property type="evidence" value="ECO:0007669"/>
    <property type="project" value="UniProtKB-KW"/>
</dbReference>
<gene>
    <name evidence="9" type="ORF">CF651_24420</name>
</gene>
<keyword evidence="3" id="KW-0808">Transferase</keyword>
<evidence type="ECO:0000256" key="2">
    <source>
        <dbReference type="ARBA" id="ARBA00005384"/>
    </source>
</evidence>
<dbReference type="CDD" id="cd07377">
    <property type="entry name" value="WHTH_GntR"/>
    <property type="match status" value="1"/>
</dbReference>
<evidence type="ECO:0000256" key="4">
    <source>
        <dbReference type="ARBA" id="ARBA00022898"/>
    </source>
</evidence>
<dbReference type="Pfam" id="PF00155">
    <property type="entry name" value="Aminotran_1_2"/>
    <property type="match status" value="1"/>
</dbReference>